<accession>A0A8R7R215</accession>
<evidence type="ECO:0000313" key="1">
    <source>
        <dbReference type="EnsemblPlants" id="TuG1812G0700002712.01.T01.cds399943"/>
    </source>
</evidence>
<keyword evidence="2" id="KW-1185">Reference proteome</keyword>
<dbReference type="EnsemblPlants" id="TuG1812G0700002712.01.T01">
    <property type="protein sequence ID" value="TuG1812G0700002712.01.T01.cds399943"/>
    <property type="gene ID" value="TuG1812G0700002712.01"/>
</dbReference>
<dbReference type="AlphaFoldDB" id="A0A8R7R215"/>
<dbReference type="Gramene" id="TuG1812G0700002712.01.T01">
    <property type="protein sequence ID" value="TuG1812G0700002712.01.T01.cds399943"/>
    <property type="gene ID" value="TuG1812G0700002712.01"/>
</dbReference>
<dbReference type="Proteomes" id="UP000015106">
    <property type="component" value="Chromosome 7"/>
</dbReference>
<name>A0A8R7R215_TRIUA</name>
<reference evidence="1" key="2">
    <citation type="submission" date="2018-03" db="EMBL/GenBank/DDBJ databases">
        <title>The Triticum urartu genome reveals the dynamic nature of wheat genome evolution.</title>
        <authorList>
            <person name="Ling H."/>
            <person name="Ma B."/>
            <person name="Shi X."/>
            <person name="Liu H."/>
            <person name="Dong L."/>
            <person name="Sun H."/>
            <person name="Cao Y."/>
            <person name="Gao Q."/>
            <person name="Zheng S."/>
            <person name="Li Y."/>
            <person name="Yu Y."/>
            <person name="Du H."/>
            <person name="Qi M."/>
            <person name="Li Y."/>
            <person name="Yu H."/>
            <person name="Cui Y."/>
            <person name="Wang N."/>
            <person name="Chen C."/>
            <person name="Wu H."/>
            <person name="Zhao Y."/>
            <person name="Zhang J."/>
            <person name="Li Y."/>
            <person name="Zhou W."/>
            <person name="Zhang B."/>
            <person name="Hu W."/>
            <person name="Eijk M."/>
            <person name="Tang J."/>
            <person name="Witsenboer H."/>
            <person name="Zhao S."/>
            <person name="Li Z."/>
            <person name="Zhang A."/>
            <person name="Wang D."/>
            <person name="Liang C."/>
        </authorList>
    </citation>
    <scope>NUCLEOTIDE SEQUENCE [LARGE SCALE GENOMIC DNA]</scope>
    <source>
        <strain evidence="1">cv. G1812</strain>
    </source>
</reference>
<sequence length="138" mass="15312">VVGVALVVARLRDSDAGEQPWPLGWHGCRWLAERGCSRRVEHRGSSLTCPYTGRRWRCPRTSCSSLQAPSWCSHSSRLVPGENLIFGSDDGDGPWSCPSWRHHLGALGPALSVALFPERSLILMVVFVGYKRFFCSIS</sequence>
<protein>
    <submittedName>
        <fullName evidence="1">Uncharacterized protein</fullName>
    </submittedName>
</protein>
<reference evidence="1" key="3">
    <citation type="submission" date="2022-06" db="UniProtKB">
        <authorList>
            <consortium name="EnsemblPlants"/>
        </authorList>
    </citation>
    <scope>IDENTIFICATION</scope>
</reference>
<proteinExistence type="predicted"/>
<organism evidence="1 2">
    <name type="scientific">Triticum urartu</name>
    <name type="common">Red wild einkorn</name>
    <name type="synonym">Crithodium urartu</name>
    <dbReference type="NCBI Taxonomy" id="4572"/>
    <lineage>
        <taxon>Eukaryota</taxon>
        <taxon>Viridiplantae</taxon>
        <taxon>Streptophyta</taxon>
        <taxon>Embryophyta</taxon>
        <taxon>Tracheophyta</taxon>
        <taxon>Spermatophyta</taxon>
        <taxon>Magnoliopsida</taxon>
        <taxon>Liliopsida</taxon>
        <taxon>Poales</taxon>
        <taxon>Poaceae</taxon>
        <taxon>BOP clade</taxon>
        <taxon>Pooideae</taxon>
        <taxon>Triticodae</taxon>
        <taxon>Triticeae</taxon>
        <taxon>Triticinae</taxon>
        <taxon>Triticum</taxon>
    </lineage>
</organism>
<reference evidence="2" key="1">
    <citation type="journal article" date="2013" name="Nature">
        <title>Draft genome of the wheat A-genome progenitor Triticum urartu.</title>
        <authorList>
            <person name="Ling H.Q."/>
            <person name="Zhao S."/>
            <person name="Liu D."/>
            <person name="Wang J."/>
            <person name="Sun H."/>
            <person name="Zhang C."/>
            <person name="Fan H."/>
            <person name="Li D."/>
            <person name="Dong L."/>
            <person name="Tao Y."/>
            <person name="Gao C."/>
            <person name="Wu H."/>
            <person name="Li Y."/>
            <person name="Cui Y."/>
            <person name="Guo X."/>
            <person name="Zheng S."/>
            <person name="Wang B."/>
            <person name="Yu K."/>
            <person name="Liang Q."/>
            <person name="Yang W."/>
            <person name="Lou X."/>
            <person name="Chen J."/>
            <person name="Feng M."/>
            <person name="Jian J."/>
            <person name="Zhang X."/>
            <person name="Luo G."/>
            <person name="Jiang Y."/>
            <person name="Liu J."/>
            <person name="Wang Z."/>
            <person name="Sha Y."/>
            <person name="Zhang B."/>
            <person name="Wu H."/>
            <person name="Tang D."/>
            <person name="Shen Q."/>
            <person name="Xue P."/>
            <person name="Zou S."/>
            <person name="Wang X."/>
            <person name="Liu X."/>
            <person name="Wang F."/>
            <person name="Yang Y."/>
            <person name="An X."/>
            <person name="Dong Z."/>
            <person name="Zhang K."/>
            <person name="Zhang X."/>
            <person name="Luo M.C."/>
            <person name="Dvorak J."/>
            <person name="Tong Y."/>
            <person name="Wang J."/>
            <person name="Yang H."/>
            <person name="Li Z."/>
            <person name="Wang D."/>
            <person name="Zhang A."/>
            <person name="Wang J."/>
        </authorList>
    </citation>
    <scope>NUCLEOTIDE SEQUENCE</scope>
    <source>
        <strain evidence="2">cv. G1812</strain>
    </source>
</reference>
<evidence type="ECO:0000313" key="2">
    <source>
        <dbReference type="Proteomes" id="UP000015106"/>
    </source>
</evidence>